<evidence type="ECO:0000256" key="6">
    <source>
        <dbReference type="ARBA" id="ARBA00022723"/>
    </source>
</evidence>
<keyword evidence="10" id="KW-0520">NAD</keyword>
<keyword evidence="11" id="KW-0472">Membrane</keyword>
<evidence type="ECO:0000256" key="7">
    <source>
        <dbReference type="ARBA" id="ARBA00022967"/>
    </source>
</evidence>
<dbReference type="Pfam" id="PF13510">
    <property type="entry name" value="Fer2_4"/>
    <property type="match status" value="1"/>
</dbReference>
<dbReference type="AlphaFoldDB" id="A0A2W5VU16"/>
<dbReference type="GO" id="GO:0051537">
    <property type="term" value="F:2 iron, 2 sulfur cluster binding"/>
    <property type="evidence" value="ECO:0007669"/>
    <property type="project" value="UniProtKB-KW"/>
</dbReference>
<dbReference type="FunFam" id="3.30.70.20:FF:000002">
    <property type="entry name" value="NADH-ubiquinone oxidoreductase 75 kDa subunit"/>
    <property type="match status" value="1"/>
</dbReference>
<keyword evidence="5" id="KW-0001">2Fe-2S</keyword>
<feature type="domain" description="4Fe-4S His(Cys)3-ligated-type" evidence="16">
    <location>
        <begin position="80"/>
        <end position="119"/>
    </location>
</feature>
<dbReference type="Pfam" id="PF10588">
    <property type="entry name" value="NADH-G_4Fe-4S_3"/>
    <property type="match status" value="1"/>
</dbReference>
<dbReference type="PROSITE" id="PS00641">
    <property type="entry name" value="COMPLEX1_75K_1"/>
    <property type="match status" value="1"/>
</dbReference>
<dbReference type="SMART" id="SM00929">
    <property type="entry name" value="NADH-G_4Fe-4S_3"/>
    <property type="match status" value="1"/>
</dbReference>
<evidence type="ECO:0000256" key="1">
    <source>
        <dbReference type="ARBA" id="ARBA00001966"/>
    </source>
</evidence>
<evidence type="ECO:0000259" key="15">
    <source>
        <dbReference type="PROSITE" id="PS51669"/>
    </source>
</evidence>
<dbReference type="GO" id="GO:0003954">
    <property type="term" value="F:NADH dehydrogenase activity"/>
    <property type="evidence" value="ECO:0007669"/>
    <property type="project" value="TreeGrafter"/>
</dbReference>
<comment type="caution">
    <text evidence="17">The sequence shown here is derived from an EMBL/GenBank/DDBJ whole genome shotgun (WGS) entry which is preliminary data.</text>
</comment>
<keyword evidence="7" id="KW-1278">Translocase</keyword>
<dbReference type="GO" id="GO:0051539">
    <property type="term" value="F:4 iron, 4 sulfur cluster binding"/>
    <property type="evidence" value="ECO:0007669"/>
    <property type="project" value="UniProtKB-KW"/>
</dbReference>
<dbReference type="SUPFAM" id="SSF54292">
    <property type="entry name" value="2Fe-2S ferredoxin-like"/>
    <property type="match status" value="1"/>
</dbReference>
<dbReference type="Gene3D" id="3.40.50.740">
    <property type="match status" value="1"/>
</dbReference>
<dbReference type="Gene3D" id="2.20.25.90">
    <property type="entry name" value="ADC-like domains"/>
    <property type="match status" value="1"/>
</dbReference>
<evidence type="ECO:0000256" key="3">
    <source>
        <dbReference type="ARBA" id="ARBA00005404"/>
    </source>
</evidence>
<protein>
    <submittedName>
        <fullName evidence="17">Ferredoxin</fullName>
    </submittedName>
</protein>
<evidence type="ECO:0000259" key="16">
    <source>
        <dbReference type="PROSITE" id="PS51839"/>
    </source>
</evidence>
<accession>A0A2W5VU16</accession>
<dbReference type="Proteomes" id="UP000249061">
    <property type="component" value="Unassembled WGS sequence"/>
</dbReference>
<dbReference type="PANTHER" id="PTHR43105">
    <property type="entry name" value="RESPIRATORY NITRATE REDUCTASE"/>
    <property type="match status" value="1"/>
</dbReference>
<evidence type="ECO:0000256" key="8">
    <source>
        <dbReference type="ARBA" id="ARBA00023004"/>
    </source>
</evidence>
<evidence type="ECO:0000256" key="10">
    <source>
        <dbReference type="ARBA" id="ARBA00023027"/>
    </source>
</evidence>
<dbReference type="InterPro" id="IPR019574">
    <property type="entry name" value="NADH_UbQ_OxRdtase_Gsu_4Fe4S-bd"/>
</dbReference>
<evidence type="ECO:0000256" key="5">
    <source>
        <dbReference type="ARBA" id="ARBA00022714"/>
    </source>
</evidence>
<feature type="domain" description="4Fe-4S Mo/W bis-MGD-type" evidence="15">
    <location>
        <begin position="219"/>
        <end position="275"/>
    </location>
</feature>
<gene>
    <name evidence="17" type="ORF">DI536_11195</name>
</gene>
<dbReference type="Gene3D" id="3.30.70.20">
    <property type="match status" value="1"/>
</dbReference>
<evidence type="ECO:0000256" key="4">
    <source>
        <dbReference type="ARBA" id="ARBA00022485"/>
    </source>
</evidence>
<dbReference type="InterPro" id="IPR006963">
    <property type="entry name" value="Mopterin_OxRdtase_4Fe-4S_dom"/>
</dbReference>
<organism evidence="17 18">
    <name type="scientific">Archangium gephyra</name>
    <dbReference type="NCBI Taxonomy" id="48"/>
    <lineage>
        <taxon>Bacteria</taxon>
        <taxon>Pseudomonadati</taxon>
        <taxon>Myxococcota</taxon>
        <taxon>Myxococcia</taxon>
        <taxon>Myxococcales</taxon>
        <taxon>Cystobacterineae</taxon>
        <taxon>Archangiaceae</taxon>
        <taxon>Archangium</taxon>
    </lineage>
</organism>
<dbReference type="CDD" id="cd00207">
    <property type="entry name" value="fer2"/>
    <property type="match status" value="1"/>
</dbReference>
<dbReference type="InterPro" id="IPR054351">
    <property type="entry name" value="NADH_UbQ_OxRdtase_ferredoxin"/>
</dbReference>
<dbReference type="GO" id="GO:0008137">
    <property type="term" value="F:NADH dehydrogenase (ubiquinone) activity"/>
    <property type="evidence" value="ECO:0007669"/>
    <property type="project" value="InterPro"/>
</dbReference>
<evidence type="ECO:0000256" key="2">
    <source>
        <dbReference type="ARBA" id="ARBA00004370"/>
    </source>
</evidence>
<keyword evidence="4" id="KW-0004">4Fe-4S</keyword>
<dbReference type="FunFam" id="3.10.20.740:FF:000004">
    <property type="entry name" value="NADH-quinone oxidoreductase"/>
    <property type="match status" value="1"/>
</dbReference>
<dbReference type="PROSITE" id="PS51839">
    <property type="entry name" value="4FE4S_HC3"/>
    <property type="match status" value="1"/>
</dbReference>
<sequence>MVTLVIDGKEVVAKPGTNMIEAAKTVGSEIPYYCYHPRLSIAANCRMCMVESSAAPPGKLVPACQTAISEGAVIKTNTEKVRAQQKMVMEFLLLNHPVDCSICDQAGECKLQDYYMKYDFKASRLEGGKILKNKRKKLSDLIVIDQERCVMCTRCVRFMDEVAKAPQLGVFGRGSHEVVDVSPAYGKLESEYSGNIVDICPVGALLNTDFRFRARAWFLSATPSICTGCSKGCNIYADFMGQDVYRYRPRENEAINKSWMSDTGRLMYKTINKHRVLRSLVGRTDKKEVGHEAALAAAVDLLKQHEGKLAFVASPVASNEDLLAGFAFARDVLKVKTVFVSGRPDGIADDFLRTADKNPNRKGLLNIAKAFGLEAKSFADFTSGIGKTFKAAFAIGHEVPEAEEAFVARIAGLQAFVLTATNESKVTEAADVVLAASTHIEDEGSFTQIEGITQRFRRAFPPKGESQPHWKWAVELAKAFGSELRAASSREVWKQLSPSVPELASFEWDKQAPINQKRPGIGTLPTGADGRPPGWREQGVPNIRGLSLPQGT</sequence>
<dbReference type="EMBL" id="QFQP01000008">
    <property type="protein sequence ID" value="PZR14041.1"/>
    <property type="molecule type" value="Genomic_DNA"/>
</dbReference>
<evidence type="ECO:0000313" key="17">
    <source>
        <dbReference type="EMBL" id="PZR14041.1"/>
    </source>
</evidence>
<dbReference type="GO" id="GO:0016020">
    <property type="term" value="C:membrane"/>
    <property type="evidence" value="ECO:0007669"/>
    <property type="project" value="UniProtKB-SubCell"/>
</dbReference>
<dbReference type="InterPro" id="IPR006656">
    <property type="entry name" value="Mopterin_OxRdtase"/>
</dbReference>
<feature type="domain" description="2Fe-2S ferredoxin-type" evidence="14">
    <location>
        <begin position="1"/>
        <end position="80"/>
    </location>
</feature>
<reference evidence="17 18" key="1">
    <citation type="submission" date="2017-08" db="EMBL/GenBank/DDBJ databases">
        <title>Infants hospitalized years apart are colonized by the same room-sourced microbial strains.</title>
        <authorList>
            <person name="Brooks B."/>
            <person name="Olm M.R."/>
            <person name="Firek B.A."/>
            <person name="Baker R."/>
            <person name="Thomas B.C."/>
            <person name="Morowitz M.J."/>
            <person name="Banfield J.F."/>
        </authorList>
    </citation>
    <scope>NUCLEOTIDE SEQUENCE [LARGE SCALE GENOMIC DNA]</scope>
    <source>
        <strain evidence="17">S2_003_000_R2_14</strain>
    </source>
</reference>
<dbReference type="SUPFAM" id="SSF54862">
    <property type="entry name" value="4Fe-4S ferredoxins"/>
    <property type="match status" value="1"/>
</dbReference>
<dbReference type="GO" id="GO:0048038">
    <property type="term" value="F:quinone binding"/>
    <property type="evidence" value="ECO:0007669"/>
    <property type="project" value="UniProtKB-KW"/>
</dbReference>
<dbReference type="PROSITE" id="PS51085">
    <property type="entry name" value="2FE2S_FER_2"/>
    <property type="match status" value="1"/>
</dbReference>
<dbReference type="Pfam" id="PF22151">
    <property type="entry name" value="Fer4_NDSU1"/>
    <property type="match status" value="1"/>
</dbReference>
<dbReference type="PROSITE" id="PS51669">
    <property type="entry name" value="4FE4S_MOW_BIS_MGD"/>
    <property type="match status" value="1"/>
</dbReference>
<proteinExistence type="inferred from homology"/>
<comment type="similarity">
    <text evidence="3">Belongs to the complex I 75 kDa subunit family.</text>
</comment>
<dbReference type="Pfam" id="PF22117">
    <property type="entry name" value="Fer4_Nqo3"/>
    <property type="match status" value="1"/>
</dbReference>
<dbReference type="GO" id="GO:0046872">
    <property type="term" value="F:metal ion binding"/>
    <property type="evidence" value="ECO:0007669"/>
    <property type="project" value="UniProtKB-KW"/>
</dbReference>
<comment type="cofactor">
    <cofactor evidence="12">
        <name>[2Fe-2S] cluster</name>
        <dbReference type="ChEBI" id="CHEBI:190135"/>
    </cofactor>
</comment>
<dbReference type="Gene3D" id="3.10.20.740">
    <property type="match status" value="1"/>
</dbReference>
<name>A0A2W5VU16_9BACT</name>
<comment type="subcellular location">
    <subcellularLocation>
        <location evidence="2">Membrane</location>
    </subcellularLocation>
</comment>
<feature type="region of interest" description="Disordered" evidence="13">
    <location>
        <begin position="511"/>
        <end position="552"/>
    </location>
</feature>
<dbReference type="InterPro" id="IPR036010">
    <property type="entry name" value="2Fe-2S_ferredoxin-like_sf"/>
</dbReference>
<dbReference type="PROSITE" id="PS00643">
    <property type="entry name" value="COMPLEX1_75K_3"/>
    <property type="match status" value="1"/>
</dbReference>
<dbReference type="Pfam" id="PF00384">
    <property type="entry name" value="Molybdopterin"/>
    <property type="match status" value="1"/>
</dbReference>
<dbReference type="InterPro" id="IPR000283">
    <property type="entry name" value="NADH_UbQ_OxRdtase_75kDa_su_CS"/>
</dbReference>
<keyword evidence="8" id="KW-0408">Iron</keyword>
<keyword evidence="9" id="KW-0411">Iron-sulfur</keyword>
<evidence type="ECO:0000313" key="18">
    <source>
        <dbReference type="Proteomes" id="UP000249061"/>
    </source>
</evidence>
<dbReference type="GO" id="GO:0042773">
    <property type="term" value="P:ATP synthesis coupled electron transport"/>
    <property type="evidence" value="ECO:0007669"/>
    <property type="project" value="InterPro"/>
</dbReference>
<evidence type="ECO:0000256" key="11">
    <source>
        <dbReference type="ARBA" id="ARBA00023136"/>
    </source>
</evidence>
<evidence type="ECO:0000259" key="14">
    <source>
        <dbReference type="PROSITE" id="PS51085"/>
    </source>
</evidence>
<evidence type="ECO:0000256" key="9">
    <source>
        <dbReference type="ARBA" id="ARBA00023014"/>
    </source>
</evidence>
<comment type="cofactor">
    <cofactor evidence="1">
        <name>[4Fe-4S] cluster</name>
        <dbReference type="ChEBI" id="CHEBI:49883"/>
    </cofactor>
</comment>
<evidence type="ECO:0000256" key="12">
    <source>
        <dbReference type="ARBA" id="ARBA00034078"/>
    </source>
</evidence>
<evidence type="ECO:0000256" key="13">
    <source>
        <dbReference type="SAM" id="MobiDB-lite"/>
    </source>
</evidence>
<dbReference type="PANTHER" id="PTHR43105:SF13">
    <property type="entry name" value="NADH-UBIQUINONE OXIDOREDUCTASE 75 KDA SUBUNIT, MITOCHONDRIAL"/>
    <property type="match status" value="1"/>
</dbReference>
<dbReference type="InterPro" id="IPR001041">
    <property type="entry name" value="2Fe-2S_ferredoxin-type"/>
</dbReference>
<dbReference type="InterPro" id="IPR050123">
    <property type="entry name" value="Prok_molybdopt-oxidoreductase"/>
</dbReference>
<keyword evidence="6" id="KW-0479">Metal-binding</keyword>
<dbReference type="SUPFAM" id="SSF53706">
    <property type="entry name" value="Formate dehydrogenase/DMSO reductase, domains 1-3"/>
    <property type="match status" value="1"/>
</dbReference>